<organism>
    <name type="scientific">Branchiostoma floridae</name>
    <name type="common">Florida lancelet</name>
    <name type="synonym">Amphioxus</name>
    <dbReference type="NCBI Taxonomy" id="7739"/>
    <lineage>
        <taxon>Eukaryota</taxon>
        <taxon>Metazoa</taxon>
        <taxon>Chordata</taxon>
        <taxon>Cephalochordata</taxon>
        <taxon>Leptocardii</taxon>
        <taxon>Amphioxiformes</taxon>
        <taxon>Branchiostomatidae</taxon>
        <taxon>Branchiostoma</taxon>
    </lineage>
</organism>
<dbReference type="InParanoid" id="C3Y005"/>
<evidence type="ECO:0000313" key="2">
    <source>
        <dbReference type="EMBL" id="EEN66371.1"/>
    </source>
</evidence>
<dbReference type="EMBL" id="GG666477">
    <property type="protein sequence ID" value="EEN66371.1"/>
    <property type="molecule type" value="Genomic_DNA"/>
</dbReference>
<feature type="region of interest" description="Disordered" evidence="1">
    <location>
        <begin position="91"/>
        <end position="170"/>
    </location>
</feature>
<accession>C3Y005</accession>
<sequence length="170" mass="18414">MEGRSASLLERKECGVAKLEFPPSRHTAYVSDVLLNTPLRLLKYAPRYLRRLPGRASRLHQVSGSHKSSNRSWLYFTSGTPAKAMSSLLKTSRGGTIKAPLKPQGVGREPQGDDKKMLATDLGSILVEERIETDVGGSDRLGSSSSAIAEESSGRAGQHHKDVSKLSARS</sequence>
<reference evidence="2" key="1">
    <citation type="journal article" date="2008" name="Nature">
        <title>The amphioxus genome and the evolution of the chordate karyotype.</title>
        <authorList>
            <consortium name="US DOE Joint Genome Institute (JGI-PGF)"/>
            <person name="Putnam N.H."/>
            <person name="Butts T."/>
            <person name="Ferrier D.E.K."/>
            <person name="Furlong R.F."/>
            <person name="Hellsten U."/>
            <person name="Kawashima T."/>
            <person name="Robinson-Rechavi M."/>
            <person name="Shoguchi E."/>
            <person name="Terry A."/>
            <person name="Yu J.-K."/>
            <person name="Benito-Gutierrez E.L."/>
            <person name="Dubchak I."/>
            <person name="Garcia-Fernandez J."/>
            <person name="Gibson-Brown J.J."/>
            <person name="Grigoriev I.V."/>
            <person name="Horton A.C."/>
            <person name="de Jong P.J."/>
            <person name="Jurka J."/>
            <person name="Kapitonov V.V."/>
            <person name="Kohara Y."/>
            <person name="Kuroki Y."/>
            <person name="Lindquist E."/>
            <person name="Lucas S."/>
            <person name="Osoegawa K."/>
            <person name="Pennacchio L.A."/>
            <person name="Salamov A.A."/>
            <person name="Satou Y."/>
            <person name="Sauka-Spengler T."/>
            <person name="Schmutz J."/>
            <person name="Shin-I T."/>
            <person name="Toyoda A."/>
            <person name="Bronner-Fraser M."/>
            <person name="Fujiyama A."/>
            <person name="Holland L.Z."/>
            <person name="Holland P.W.H."/>
            <person name="Satoh N."/>
            <person name="Rokhsar D.S."/>
        </authorList>
    </citation>
    <scope>NUCLEOTIDE SEQUENCE [LARGE SCALE GENOMIC DNA]</scope>
    <source>
        <strain evidence="2">S238N-H82</strain>
        <tissue evidence="2">Testes</tissue>
    </source>
</reference>
<evidence type="ECO:0000256" key="1">
    <source>
        <dbReference type="SAM" id="MobiDB-lite"/>
    </source>
</evidence>
<gene>
    <name evidence="2" type="ORF">BRAFLDRAFT_72437</name>
</gene>
<name>C3Y005_BRAFL</name>
<protein>
    <submittedName>
        <fullName evidence="2">Uncharacterized protein</fullName>
    </submittedName>
</protein>
<dbReference type="AlphaFoldDB" id="C3Y005"/>
<proteinExistence type="predicted"/>